<dbReference type="EMBL" id="JACJTE010000007">
    <property type="protein sequence ID" value="MBD2560844.1"/>
    <property type="molecule type" value="Genomic_DNA"/>
</dbReference>
<dbReference type="Gene3D" id="2.40.10.10">
    <property type="entry name" value="Trypsin-like serine proteases"/>
    <property type="match status" value="2"/>
</dbReference>
<name>A0ABR8EVF1_NOSLI</name>
<gene>
    <name evidence="5" type="ORF">H6G95_09485</name>
</gene>
<dbReference type="InterPro" id="IPR018114">
    <property type="entry name" value="TRYPSIN_HIS"/>
</dbReference>
<dbReference type="InterPro" id="IPR001254">
    <property type="entry name" value="Trypsin_dom"/>
</dbReference>
<keyword evidence="1 3" id="KW-0732">Signal</keyword>
<keyword evidence="6" id="KW-1185">Reference proteome</keyword>
<dbReference type="InterPro" id="IPR009003">
    <property type="entry name" value="Peptidase_S1_PA"/>
</dbReference>
<dbReference type="RefSeq" id="WP_190889699.1">
    <property type="nucleotide sequence ID" value="NZ_JACJTE010000007.1"/>
</dbReference>
<dbReference type="InterPro" id="IPR043504">
    <property type="entry name" value="Peptidase_S1_PA_chymotrypsin"/>
</dbReference>
<dbReference type="PANTHER" id="PTHR15462">
    <property type="entry name" value="SERINE PROTEASE"/>
    <property type="match status" value="1"/>
</dbReference>
<proteinExistence type="predicted"/>
<comment type="caution">
    <text evidence="5">The sequence shown here is derived from an EMBL/GenBank/DDBJ whole genome shotgun (WGS) entry which is preliminary data.</text>
</comment>
<dbReference type="InterPro" id="IPR050966">
    <property type="entry name" value="Glutamyl_endopeptidase"/>
</dbReference>
<dbReference type="SUPFAM" id="SSF50494">
    <property type="entry name" value="Trypsin-like serine proteases"/>
    <property type="match status" value="1"/>
</dbReference>
<dbReference type="Pfam" id="PF00089">
    <property type="entry name" value="Trypsin"/>
    <property type="match status" value="1"/>
</dbReference>
<feature type="compositionally biased region" description="Polar residues" evidence="2">
    <location>
        <begin position="89"/>
        <end position="98"/>
    </location>
</feature>
<accession>A0ABR8EVF1</accession>
<feature type="domain" description="Peptidase S1" evidence="4">
    <location>
        <begin position="123"/>
        <end position="403"/>
    </location>
</feature>
<dbReference type="PROSITE" id="PS50240">
    <property type="entry name" value="TRYPSIN_DOM"/>
    <property type="match status" value="1"/>
</dbReference>
<feature type="chain" id="PRO_5045596982" evidence="3">
    <location>
        <begin position="28"/>
        <end position="412"/>
    </location>
</feature>
<organism evidence="5 6">
    <name type="scientific">Nostoc linckia FACHB-391</name>
    <dbReference type="NCBI Taxonomy" id="2692906"/>
    <lineage>
        <taxon>Bacteria</taxon>
        <taxon>Bacillati</taxon>
        <taxon>Cyanobacteriota</taxon>
        <taxon>Cyanophyceae</taxon>
        <taxon>Nostocales</taxon>
        <taxon>Nostocaceae</taxon>
        <taxon>Nostoc</taxon>
    </lineage>
</organism>
<evidence type="ECO:0000256" key="1">
    <source>
        <dbReference type="ARBA" id="ARBA00022729"/>
    </source>
</evidence>
<sequence>MQVFVRQSLAIVSTGLLLSLQSYGAIAQNRSLTVSSDSVNQSYRTQQFKTLPEKDLKSRMPKDSVKAPANAAFSTGIITGTPGAVRPSASDTSNSNTNEQLDLPIDSPLSFGTSKVPYSTSRVLGGTTNPAQTDTYRRAGKLYMAFGGTTYNSVCSASMIGKSLLITAAHCVHDYGKGSNGWAKKVKFVPAKNNSSEPYLSFESTQYLIPTAYFNGTDTCTQTGVVCNNDIALVALNNNSSGQQAGNLTGYFGYAWNGYSYTVPAAAYQGVFGNKLFASITQLGYPASFDSGLRMQINTAYGAYYATGNLKNTWLGSAMTGGSSGGPWLVNFGADAVGGNYGSSNVRNTVVGVTSYGNDEQRMGSSWFGQNQQFPNAAYGTRGAGNIGKLVYDACDNPALSAWKLQSKGRCR</sequence>
<dbReference type="Proteomes" id="UP000604661">
    <property type="component" value="Unassembled WGS sequence"/>
</dbReference>
<feature type="signal peptide" evidence="3">
    <location>
        <begin position="1"/>
        <end position="27"/>
    </location>
</feature>
<evidence type="ECO:0000313" key="6">
    <source>
        <dbReference type="Proteomes" id="UP000604661"/>
    </source>
</evidence>
<protein>
    <submittedName>
        <fullName evidence="5">Trypsin-like serine protease</fullName>
    </submittedName>
</protein>
<reference evidence="5 6" key="1">
    <citation type="journal article" date="2020" name="ISME J.">
        <title>Comparative genomics reveals insights into cyanobacterial evolution and habitat adaptation.</title>
        <authorList>
            <person name="Chen M.Y."/>
            <person name="Teng W.K."/>
            <person name="Zhao L."/>
            <person name="Hu C.X."/>
            <person name="Zhou Y.K."/>
            <person name="Han B.P."/>
            <person name="Song L.R."/>
            <person name="Shu W.S."/>
        </authorList>
    </citation>
    <scope>NUCLEOTIDE SEQUENCE [LARGE SCALE GENOMIC DNA]</scope>
    <source>
        <strain evidence="5 6">FACHB-391</strain>
    </source>
</reference>
<feature type="region of interest" description="Disordered" evidence="2">
    <location>
        <begin position="79"/>
        <end position="98"/>
    </location>
</feature>
<evidence type="ECO:0000313" key="5">
    <source>
        <dbReference type="EMBL" id="MBD2560844.1"/>
    </source>
</evidence>
<evidence type="ECO:0000259" key="4">
    <source>
        <dbReference type="PROSITE" id="PS50240"/>
    </source>
</evidence>
<evidence type="ECO:0000256" key="2">
    <source>
        <dbReference type="SAM" id="MobiDB-lite"/>
    </source>
</evidence>
<evidence type="ECO:0000256" key="3">
    <source>
        <dbReference type="SAM" id="SignalP"/>
    </source>
</evidence>
<dbReference type="PROSITE" id="PS00134">
    <property type="entry name" value="TRYPSIN_HIS"/>
    <property type="match status" value="1"/>
</dbReference>